<dbReference type="KEGG" id="pspi:PS2015_878"/>
<organism evidence="14 15">
    <name type="scientific">Pseudohongiella spirulinae</name>
    <dbReference type="NCBI Taxonomy" id="1249552"/>
    <lineage>
        <taxon>Bacteria</taxon>
        <taxon>Pseudomonadati</taxon>
        <taxon>Pseudomonadota</taxon>
        <taxon>Gammaproteobacteria</taxon>
        <taxon>Pseudomonadales</taxon>
        <taxon>Pseudohongiellaceae</taxon>
        <taxon>Pseudohongiella</taxon>
    </lineage>
</organism>
<evidence type="ECO:0000259" key="13">
    <source>
        <dbReference type="Pfam" id="PF07715"/>
    </source>
</evidence>
<evidence type="ECO:0000256" key="1">
    <source>
        <dbReference type="ARBA" id="ARBA00004571"/>
    </source>
</evidence>
<dbReference type="Pfam" id="PF07715">
    <property type="entry name" value="Plug"/>
    <property type="match status" value="1"/>
</dbReference>
<dbReference type="GO" id="GO:0015344">
    <property type="term" value="F:siderophore uptake transmembrane transporter activity"/>
    <property type="evidence" value="ECO:0007669"/>
    <property type="project" value="TreeGrafter"/>
</dbReference>
<comment type="similarity">
    <text evidence="2">Belongs to the TonB-dependent receptor family. Hemoglobin/haptoglobin binding protein subfamily.</text>
</comment>
<dbReference type="Gene3D" id="2.170.130.10">
    <property type="entry name" value="TonB-dependent receptor, plug domain"/>
    <property type="match status" value="1"/>
</dbReference>
<dbReference type="InterPro" id="IPR000531">
    <property type="entry name" value="Beta-barrel_TonB"/>
</dbReference>
<keyword evidence="15" id="KW-1185">Reference proteome</keyword>
<evidence type="ECO:0000256" key="10">
    <source>
        <dbReference type="ARBA" id="ARBA00023237"/>
    </source>
</evidence>
<dbReference type="InterPro" id="IPR039426">
    <property type="entry name" value="TonB-dep_rcpt-like"/>
</dbReference>
<evidence type="ECO:0000313" key="15">
    <source>
        <dbReference type="Proteomes" id="UP000065641"/>
    </source>
</evidence>
<evidence type="ECO:0000256" key="2">
    <source>
        <dbReference type="ARBA" id="ARBA00008143"/>
    </source>
</evidence>
<keyword evidence="9" id="KW-0675">Receptor</keyword>
<evidence type="ECO:0000256" key="5">
    <source>
        <dbReference type="ARBA" id="ARBA00022692"/>
    </source>
</evidence>
<dbReference type="AlphaFoldDB" id="A0A0S2KB53"/>
<dbReference type="GO" id="GO:0044718">
    <property type="term" value="P:siderophore transmembrane transport"/>
    <property type="evidence" value="ECO:0007669"/>
    <property type="project" value="TreeGrafter"/>
</dbReference>
<feature type="domain" description="TonB-dependent receptor-like beta-barrel" evidence="12">
    <location>
        <begin position="225"/>
        <end position="553"/>
    </location>
</feature>
<sequence>MIAAWTSRHTLLTLLSLSVPEALLHAQEPGQINSPDQTFTSADGSTVIYPAAFFAPYSPVSVTDMLDRIPGVSVGGGGGGRGLGTGGDLLINGQRIAGKDNSPREQLDRIAAREVERIEIIRGTSAELDVRGSGQVVNVVLTESDSRSSTQIELVGRLNHDDTAEAGASLSHSRQIGGLQALFNLESRPNYENRQYNETQYDALRNQIGTLSETNIRDQDIYEFSGNMSYRIGEQSMQFNVLFSDFSHPRYISRQFDDRLEDEDTDYDFENWEVGGDYGIAFENGHRAQLLFVATDQSRDYIRERFDVDAADNRNKSLYTESNQRTRERIVQGNYNMPLTDAQDIRLGLERAVTRLDSSLFIGSRSTDEPVSDRYGGLSPRPLLSNPGTTVEETRYEAFVFHNWTLNDRMTLESSLLYENSEIAQSGNVTNSRRFDFLRPSLDYRFNFTDSMQLRATVSKGVSQLSFSAFAATANNNDREQNANAGNPELEPQEETRFEVGLEYRLPADSGVVNSRIFFRDIKNYIGKINATTNPAQPLSAEGNVGPATRWGIFNDASLRLGFVGLPDAIVSAELNIFDSEITNPFLGSKERINRRGEAELGFRHDVTALRLSYGFDYRYPFHGGEYDIDIRTITRNDRQPSLNLFVSKVFFDDLTVRLESDNTLDDYECRQRQRFEPTTVNGFLDRIEESCSSRFRRLTLRVQSTF</sequence>
<evidence type="ECO:0000256" key="11">
    <source>
        <dbReference type="RuleBase" id="RU003357"/>
    </source>
</evidence>
<keyword evidence="5" id="KW-0812">Transmembrane</keyword>
<gene>
    <name evidence="14" type="ORF">PS2015_878</name>
</gene>
<dbReference type="InterPro" id="IPR036942">
    <property type="entry name" value="Beta-barrel_TonB_sf"/>
</dbReference>
<proteinExistence type="inferred from homology"/>
<keyword evidence="7 11" id="KW-0798">TonB box</keyword>
<dbReference type="PANTHER" id="PTHR30069">
    <property type="entry name" value="TONB-DEPENDENT OUTER MEMBRANE RECEPTOR"/>
    <property type="match status" value="1"/>
</dbReference>
<keyword evidence="10" id="KW-0998">Cell outer membrane</keyword>
<dbReference type="Pfam" id="PF00593">
    <property type="entry name" value="TonB_dep_Rec_b-barrel"/>
    <property type="match status" value="1"/>
</dbReference>
<dbReference type="RefSeq" id="WP_058021079.1">
    <property type="nucleotide sequence ID" value="NZ_CP013189.1"/>
</dbReference>
<name>A0A0S2KB53_9GAMM</name>
<protein>
    <submittedName>
        <fullName evidence="14">Uncharacterized protein</fullName>
    </submittedName>
</protein>
<dbReference type="Proteomes" id="UP000065641">
    <property type="component" value="Chromosome"/>
</dbReference>
<evidence type="ECO:0000256" key="7">
    <source>
        <dbReference type="ARBA" id="ARBA00023077"/>
    </source>
</evidence>
<evidence type="ECO:0000256" key="4">
    <source>
        <dbReference type="ARBA" id="ARBA00022452"/>
    </source>
</evidence>
<feature type="domain" description="TonB-dependent receptor plug" evidence="13">
    <location>
        <begin position="56"/>
        <end position="126"/>
    </location>
</feature>
<comment type="subcellular location">
    <subcellularLocation>
        <location evidence="1">Cell outer membrane</location>
        <topology evidence="1">Multi-pass membrane protein</topology>
    </subcellularLocation>
</comment>
<dbReference type="STRING" id="1249552.PS2015_878"/>
<dbReference type="EMBL" id="CP013189">
    <property type="protein sequence ID" value="ALO45549.1"/>
    <property type="molecule type" value="Genomic_DNA"/>
</dbReference>
<dbReference type="PANTHER" id="PTHR30069:SF29">
    <property type="entry name" value="HEMOGLOBIN AND HEMOGLOBIN-HAPTOGLOBIN-BINDING PROTEIN 1-RELATED"/>
    <property type="match status" value="1"/>
</dbReference>
<evidence type="ECO:0000259" key="12">
    <source>
        <dbReference type="Pfam" id="PF00593"/>
    </source>
</evidence>
<dbReference type="Gene3D" id="2.40.170.20">
    <property type="entry name" value="TonB-dependent receptor, beta-barrel domain"/>
    <property type="match status" value="1"/>
</dbReference>
<evidence type="ECO:0000256" key="3">
    <source>
        <dbReference type="ARBA" id="ARBA00022448"/>
    </source>
</evidence>
<reference evidence="14 15" key="1">
    <citation type="submission" date="2015-11" db="EMBL/GenBank/DDBJ databases">
        <authorList>
            <person name="Zhang Y."/>
            <person name="Guo Z."/>
        </authorList>
    </citation>
    <scope>NUCLEOTIDE SEQUENCE [LARGE SCALE GENOMIC DNA]</scope>
    <source>
        <strain evidence="14 15">KCTC 32221</strain>
    </source>
</reference>
<keyword evidence="3" id="KW-0813">Transport</keyword>
<evidence type="ECO:0000256" key="6">
    <source>
        <dbReference type="ARBA" id="ARBA00022729"/>
    </source>
</evidence>
<dbReference type="GO" id="GO:0009279">
    <property type="term" value="C:cell outer membrane"/>
    <property type="evidence" value="ECO:0007669"/>
    <property type="project" value="UniProtKB-SubCell"/>
</dbReference>
<evidence type="ECO:0000256" key="8">
    <source>
        <dbReference type="ARBA" id="ARBA00023136"/>
    </source>
</evidence>
<dbReference type="OrthoDB" id="9764669at2"/>
<evidence type="ECO:0000256" key="9">
    <source>
        <dbReference type="ARBA" id="ARBA00023170"/>
    </source>
</evidence>
<dbReference type="InterPro" id="IPR012910">
    <property type="entry name" value="Plug_dom"/>
</dbReference>
<keyword evidence="4" id="KW-1134">Transmembrane beta strand</keyword>
<dbReference type="SUPFAM" id="SSF56935">
    <property type="entry name" value="Porins"/>
    <property type="match status" value="1"/>
</dbReference>
<keyword evidence="8 11" id="KW-0472">Membrane</keyword>
<keyword evidence="6" id="KW-0732">Signal</keyword>
<accession>A0A0S2KB53</accession>
<dbReference type="InterPro" id="IPR037066">
    <property type="entry name" value="Plug_dom_sf"/>
</dbReference>
<evidence type="ECO:0000313" key="14">
    <source>
        <dbReference type="EMBL" id="ALO45549.1"/>
    </source>
</evidence>